<dbReference type="InterPro" id="IPR007863">
    <property type="entry name" value="Peptidase_M16_C"/>
</dbReference>
<dbReference type="EMBL" id="JADGMQ010000006">
    <property type="protein sequence ID" value="MBI1621141.1"/>
    <property type="molecule type" value="Genomic_DNA"/>
</dbReference>
<dbReference type="PANTHER" id="PTHR11851">
    <property type="entry name" value="METALLOPROTEASE"/>
    <property type="match status" value="1"/>
</dbReference>
<dbReference type="InterPro" id="IPR011249">
    <property type="entry name" value="Metalloenz_LuxS/M16"/>
</dbReference>
<dbReference type="SUPFAM" id="SSF63411">
    <property type="entry name" value="LuxS/MPP-like metallohydrolase"/>
    <property type="match status" value="2"/>
</dbReference>
<comment type="similarity">
    <text evidence="1">Belongs to the peptidase M16 family.</text>
</comment>
<evidence type="ECO:0000313" key="6">
    <source>
        <dbReference type="Proteomes" id="UP000601789"/>
    </source>
</evidence>
<feature type="domain" description="Peptidase M16 N-terminal" evidence="3">
    <location>
        <begin position="44"/>
        <end position="188"/>
    </location>
</feature>
<proteinExistence type="inferred from homology"/>
<evidence type="ECO:0000256" key="2">
    <source>
        <dbReference type="ARBA" id="ARBA00023049"/>
    </source>
</evidence>
<keyword evidence="2" id="KW-0645">Protease</keyword>
<accession>A0ABS0SCZ7</accession>
<protein>
    <submittedName>
        <fullName evidence="5">Insulinase family protein</fullName>
    </submittedName>
</protein>
<evidence type="ECO:0000259" key="4">
    <source>
        <dbReference type="Pfam" id="PF05193"/>
    </source>
</evidence>
<evidence type="ECO:0000313" key="5">
    <source>
        <dbReference type="EMBL" id="MBI1621141.1"/>
    </source>
</evidence>
<reference evidence="5 6" key="1">
    <citation type="submission" date="2020-10" db="EMBL/GenBank/DDBJ databases">
        <title>Aquamicrobium zhengzhouensis sp. nov., a exopolysaccharide producing bacterium isolated from farmland soil.</title>
        <authorList>
            <person name="Wang X."/>
        </authorList>
    </citation>
    <scope>NUCLEOTIDE SEQUENCE [LARGE SCALE GENOMIC DNA]</scope>
    <source>
        <strain evidence="6">cd-1</strain>
    </source>
</reference>
<feature type="domain" description="Peptidase M16 C-terminal" evidence="4">
    <location>
        <begin position="197"/>
        <end position="379"/>
    </location>
</feature>
<keyword evidence="2" id="KW-0378">Hydrolase</keyword>
<dbReference type="InterPro" id="IPR011765">
    <property type="entry name" value="Pept_M16_N"/>
</dbReference>
<dbReference type="Gene3D" id="3.30.830.10">
    <property type="entry name" value="Metalloenzyme, LuxS/M16 peptidase-like"/>
    <property type="match status" value="2"/>
</dbReference>
<sequence>MKFISGAVRRSAIAAVFMTVPVTAFSEQAPTIDHFSLDNGLEVVVIPDRRAPVVTHMLWYKVGSADEDPGKSGIAHFFEHLMFKGTANHGPGEFSARIADVGGRENAFTSYDYTAYFQQVAPSELRTMMEFEADRMTNLVLTEEVIGPERDVIIEERNSRVESDPSSLLSEEVSATLYQNHPYRIPVIGWMHEIKQLNREDAIDFYKRYYAPNNAVLVVAGDVDTAEVREMATDIYGAIPRGPDLEERIRPTEPEQNTKRTVELTDARVAVPSFSKRWVVPSYRTAEPGEAEALDILSEVLGGGIRSRIYQELIVKQGIASSAGAYYQGTSLDDTSFGVWGSPRGDATLEQVETAIDAEIAKIVADGVTEEEVEKAKKRYLRSMIFARDDQSGMARIYGAALTTGSTVEDVANWTDKIREVTPAAVQQAAKKYLDERRSVAGYLLPQESK</sequence>
<dbReference type="Pfam" id="PF00675">
    <property type="entry name" value="Peptidase_M16"/>
    <property type="match status" value="1"/>
</dbReference>
<name>A0ABS0SCZ7_9HYPH</name>
<organism evidence="5 6">
    <name type="scientific">Aquamicrobium zhengzhouense</name>
    <dbReference type="NCBI Taxonomy" id="2781738"/>
    <lineage>
        <taxon>Bacteria</taxon>
        <taxon>Pseudomonadati</taxon>
        <taxon>Pseudomonadota</taxon>
        <taxon>Alphaproteobacteria</taxon>
        <taxon>Hyphomicrobiales</taxon>
        <taxon>Phyllobacteriaceae</taxon>
        <taxon>Aquamicrobium</taxon>
    </lineage>
</organism>
<evidence type="ECO:0000259" key="3">
    <source>
        <dbReference type="Pfam" id="PF00675"/>
    </source>
</evidence>
<dbReference type="InterPro" id="IPR050361">
    <property type="entry name" value="MPP/UQCRC_Complex"/>
</dbReference>
<gene>
    <name evidence="5" type="ORF">IOD40_10755</name>
</gene>
<dbReference type="PANTHER" id="PTHR11851:SF49">
    <property type="entry name" value="MITOCHONDRIAL-PROCESSING PEPTIDASE SUBUNIT ALPHA"/>
    <property type="match status" value="1"/>
</dbReference>
<evidence type="ECO:0000256" key="1">
    <source>
        <dbReference type="ARBA" id="ARBA00007261"/>
    </source>
</evidence>
<keyword evidence="2" id="KW-0482">Metalloprotease</keyword>
<dbReference type="Proteomes" id="UP000601789">
    <property type="component" value="Unassembled WGS sequence"/>
</dbReference>
<keyword evidence="6" id="KW-1185">Reference proteome</keyword>
<dbReference type="Pfam" id="PF05193">
    <property type="entry name" value="Peptidase_M16_C"/>
    <property type="match status" value="1"/>
</dbReference>
<comment type="caution">
    <text evidence="5">The sequence shown here is derived from an EMBL/GenBank/DDBJ whole genome shotgun (WGS) entry which is preliminary data.</text>
</comment>